<keyword evidence="2" id="KW-1185">Reference proteome</keyword>
<dbReference type="EMBL" id="UYRX01000161">
    <property type="protein sequence ID" value="VDK75967.1"/>
    <property type="molecule type" value="Genomic_DNA"/>
</dbReference>
<reference evidence="1 2" key="1">
    <citation type="submission" date="2018-08" db="EMBL/GenBank/DDBJ databases">
        <authorList>
            <person name="Laetsch R D."/>
            <person name="Stevens L."/>
            <person name="Kumar S."/>
            <person name="Blaxter L. M."/>
        </authorList>
    </citation>
    <scope>NUCLEOTIDE SEQUENCE [LARGE SCALE GENOMIC DNA]</scope>
</reference>
<dbReference type="AlphaFoldDB" id="A0A3P6STU3"/>
<evidence type="ECO:0000313" key="2">
    <source>
        <dbReference type="Proteomes" id="UP000277928"/>
    </source>
</evidence>
<proteinExistence type="predicted"/>
<name>A0A3P6STU3_LITSI</name>
<organism evidence="1 2">
    <name type="scientific">Litomosoides sigmodontis</name>
    <name type="common">Filarial nematode worm</name>
    <dbReference type="NCBI Taxonomy" id="42156"/>
    <lineage>
        <taxon>Eukaryota</taxon>
        <taxon>Metazoa</taxon>
        <taxon>Ecdysozoa</taxon>
        <taxon>Nematoda</taxon>
        <taxon>Chromadorea</taxon>
        <taxon>Rhabditida</taxon>
        <taxon>Spirurina</taxon>
        <taxon>Spiruromorpha</taxon>
        <taxon>Filarioidea</taxon>
        <taxon>Onchocercidae</taxon>
        <taxon>Litomosoides</taxon>
    </lineage>
</organism>
<dbReference type="Proteomes" id="UP000277928">
    <property type="component" value="Unassembled WGS sequence"/>
</dbReference>
<sequence>MDWWVVGGTSLTHAVDAVHPPTPFVSWFFCCEHPRPGGHWTLNCVRRHVVFLISYANRDEGRMTLSSPSFVHVLS</sequence>
<gene>
    <name evidence="1" type="ORF">NLS_LOCUS3120</name>
</gene>
<protein>
    <submittedName>
        <fullName evidence="1">Uncharacterized protein</fullName>
    </submittedName>
</protein>
<accession>A0A3P6STU3</accession>
<evidence type="ECO:0000313" key="1">
    <source>
        <dbReference type="EMBL" id="VDK75967.1"/>
    </source>
</evidence>